<dbReference type="CDD" id="cd02440">
    <property type="entry name" value="AdoMet_MTases"/>
    <property type="match status" value="1"/>
</dbReference>
<dbReference type="GO" id="GO:0032259">
    <property type="term" value="P:methylation"/>
    <property type="evidence" value="ECO:0007669"/>
    <property type="project" value="UniProtKB-KW"/>
</dbReference>
<keyword evidence="3" id="KW-1185">Reference proteome</keyword>
<feature type="domain" description="Methyltransferase type 11" evidence="1">
    <location>
        <begin position="46"/>
        <end position="137"/>
    </location>
</feature>
<evidence type="ECO:0000259" key="1">
    <source>
        <dbReference type="Pfam" id="PF08241"/>
    </source>
</evidence>
<evidence type="ECO:0000313" key="2">
    <source>
        <dbReference type="EMBL" id="MBT1072569.1"/>
    </source>
</evidence>
<name>A0ABS5UA85_9BACT</name>
<dbReference type="EMBL" id="JAHDYS010000011">
    <property type="protein sequence ID" value="MBT1072569.1"/>
    <property type="molecule type" value="Genomic_DNA"/>
</dbReference>
<keyword evidence="2" id="KW-0489">Methyltransferase</keyword>
<reference evidence="2 3" key="1">
    <citation type="submission" date="2021-05" db="EMBL/GenBank/DDBJ databases">
        <title>The draft genome of Geobacter chapellei DSM 13688.</title>
        <authorList>
            <person name="Xu Z."/>
            <person name="Masuda Y."/>
            <person name="Itoh H."/>
            <person name="Senoo K."/>
        </authorList>
    </citation>
    <scope>NUCLEOTIDE SEQUENCE [LARGE SCALE GENOMIC DNA]</scope>
    <source>
        <strain evidence="2 3">DSM 13688</strain>
    </source>
</reference>
<dbReference type="GO" id="GO:0008168">
    <property type="term" value="F:methyltransferase activity"/>
    <property type="evidence" value="ECO:0007669"/>
    <property type="project" value="UniProtKB-KW"/>
</dbReference>
<organism evidence="2 3">
    <name type="scientific">Pelotalea chapellei</name>
    <dbReference type="NCBI Taxonomy" id="44671"/>
    <lineage>
        <taxon>Bacteria</taxon>
        <taxon>Pseudomonadati</taxon>
        <taxon>Thermodesulfobacteriota</taxon>
        <taxon>Desulfuromonadia</taxon>
        <taxon>Geobacterales</taxon>
        <taxon>Geobacteraceae</taxon>
        <taxon>Pelotalea</taxon>
    </lineage>
</organism>
<protein>
    <submittedName>
        <fullName evidence="2">Methyltransferase domain-containing protein</fullName>
    </submittedName>
</protein>
<evidence type="ECO:0000313" key="3">
    <source>
        <dbReference type="Proteomes" id="UP000784128"/>
    </source>
</evidence>
<dbReference type="SUPFAM" id="SSF53335">
    <property type="entry name" value="S-adenosyl-L-methionine-dependent methyltransferases"/>
    <property type="match status" value="1"/>
</dbReference>
<keyword evidence="2" id="KW-0808">Transferase</keyword>
<proteinExistence type="predicted"/>
<gene>
    <name evidence="2" type="ORF">KJB30_12285</name>
</gene>
<dbReference type="InterPro" id="IPR029063">
    <property type="entry name" value="SAM-dependent_MTases_sf"/>
</dbReference>
<comment type="caution">
    <text evidence="2">The sequence shown here is derived from an EMBL/GenBank/DDBJ whole genome shotgun (WGS) entry which is preliminary data.</text>
</comment>
<dbReference type="Proteomes" id="UP000784128">
    <property type="component" value="Unassembled WGS sequence"/>
</dbReference>
<dbReference type="RefSeq" id="WP_214299703.1">
    <property type="nucleotide sequence ID" value="NZ_JAHDYS010000011.1"/>
</dbReference>
<accession>A0ABS5UA85</accession>
<sequence>MPVDTGLNKDGMIYQREQYAKGGLGVRYWDYRDRIAFQSIIGNDILDAGCGEGLTLEKLVKLNPAARVIGVDTEPENLEICRRHGLPVQEGSLYDLPFADASFDTVLFSEVIEHLDDPERALAEIFRVLRPGGRVIIIFPNDRTFMLARLALGMVREAFYDPGHVRQWTPRQIRSVLSAVGFKTVAARNIPFLCWPACLHHICVAEKLGKQRK</sequence>
<dbReference type="PANTHER" id="PTHR43591">
    <property type="entry name" value="METHYLTRANSFERASE"/>
    <property type="match status" value="1"/>
</dbReference>
<dbReference type="InterPro" id="IPR013216">
    <property type="entry name" value="Methyltransf_11"/>
</dbReference>
<dbReference type="Pfam" id="PF08241">
    <property type="entry name" value="Methyltransf_11"/>
    <property type="match status" value="1"/>
</dbReference>
<dbReference type="Gene3D" id="3.40.50.150">
    <property type="entry name" value="Vaccinia Virus protein VP39"/>
    <property type="match status" value="1"/>
</dbReference>